<dbReference type="Pfam" id="PF14106">
    <property type="entry name" value="DUF4279"/>
    <property type="match status" value="1"/>
</dbReference>
<organism evidence="1 2">
    <name type="scientific">Leptospira santarosai</name>
    <dbReference type="NCBI Taxonomy" id="28183"/>
    <lineage>
        <taxon>Bacteria</taxon>
        <taxon>Pseudomonadati</taxon>
        <taxon>Spirochaetota</taxon>
        <taxon>Spirochaetia</taxon>
        <taxon>Leptospirales</taxon>
        <taxon>Leptospiraceae</taxon>
        <taxon>Leptospira</taxon>
    </lineage>
</organism>
<gene>
    <name evidence="1" type="ORF">BWD14_12355</name>
</gene>
<evidence type="ECO:0000313" key="2">
    <source>
        <dbReference type="Proteomes" id="UP000189337"/>
    </source>
</evidence>
<reference evidence="1 2" key="1">
    <citation type="submission" date="2017-01" db="EMBL/GenBank/DDBJ databases">
        <title>Comparative genomic analysis of Brazilian Leptospira santarosai.</title>
        <authorList>
            <person name="Moreno L.Z."/>
            <person name="Miraglia F."/>
            <person name="Kremer F.S."/>
            <person name="Eslabao M.R."/>
            <person name="Lilenbaum W."/>
            <person name="Dellagostin O.A."/>
            <person name="Moreno A.M."/>
        </authorList>
    </citation>
    <scope>NUCLEOTIDE SEQUENCE [LARGE SCALE GENOMIC DNA]</scope>
    <source>
        <strain evidence="1 2">M52/8-19</strain>
    </source>
</reference>
<dbReference type="RefSeq" id="WP_032915900.1">
    <property type="nucleotide sequence ID" value="NZ_CP028371.1"/>
</dbReference>
<dbReference type="Proteomes" id="UP000189337">
    <property type="component" value="Unassembled WGS sequence"/>
</dbReference>
<evidence type="ECO:0008006" key="3">
    <source>
        <dbReference type="Google" id="ProtNLM"/>
    </source>
</evidence>
<name>A0AB73LX70_9LEPT</name>
<dbReference type="EMBL" id="MTSU01000010">
    <property type="protein sequence ID" value="ONF92701.1"/>
    <property type="molecule type" value="Genomic_DNA"/>
</dbReference>
<proteinExistence type="predicted"/>
<dbReference type="InterPro" id="IPR025459">
    <property type="entry name" value="DUF4279"/>
</dbReference>
<protein>
    <recommendedName>
        <fullName evidence="3">DUF4279 domain-containing protein</fullName>
    </recommendedName>
</protein>
<accession>A0AB73LX70</accession>
<sequence length="144" mass="17047">MEYIDDYPTCEKTKATLRISFDKQHPNFITKLLGIPPTKIQIKNTYEEYKGKIKIPNDLIPLNGWFLESDGYVFSQDSRRHIDYILDKIILKNDEILYLHNLGAKIDIWCYWKSKYGHGGPTLSFKQFQKLVELEIELAYDFYS</sequence>
<comment type="caution">
    <text evidence="1">The sequence shown here is derived from an EMBL/GenBank/DDBJ whole genome shotgun (WGS) entry which is preliminary data.</text>
</comment>
<dbReference type="AlphaFoldDB" id="A0AB73LX70"/>
<evidence type="ECO:0000313" key="1">
    <source>
        <dbReference type="EMBL" id="ONF92701.1"/>
    </source>
</evidence>